<sequence>MSNNPTFTDCFPRLIPLASVLSPASLTAELRTLDQNATCSAANLDFAKEATYDFRDKAVAGFKSLNFYNTTDAEGKKPGYFDYYDQPSKAARRLAFSSVYMQKPQHRENASSIFCGDGWNCTYSITFMGPGYKCDDIQDAKAANAPFTLDQLAPIGNLTYLADVDQGNYGYQDPATEGDDLGVMKSEPNFWIGYAINTSQPYADDSPHKEKWEFVHDPKIFKCVMQHTNYTFQMNYELTQSATRTQRDFLRPVVDTTVKWDPVDHSNWTASPAENFLRPQDAPAYKLAATYHSMGALLRQFLRGNIEKQNFLITHSDISETRLVNSSTAYPLADLSEEIQKFFEDILITLLVEPTLVIAAPQDIECLKSRSVMAFVYYKEYLWIGYAIVIAVTFSFILVGAWSLYKNGVASDVLFSRILATTRNPTLDHLSVGACLGGDPFPKELAKTKLRFGVLLEDEEGGREGPLGRVEHCCFGTMGETKEIVKGGLYAGLRYRGEREREVF</sequence>
<protein>
    <submittedName>
        <fullName evidence="2">Formylmethionine deformylase</fullName>
    </submittedName>
</protein>
<dbReference type="PANTHER" id="PTHR35041">
    <property type="entry name" value="MEDIATOR OF RNA POLYMERASE II TRANSCRIPTION SUBUNIT 1"/>
    <property type="match status" value="1"/>
</dbReference>
<organism evidence="2 3">
    <name type="scientific">Pyrenophora seminiperda CCB06</name>
    <dbReference type="NCBI Taxonomy" id="1302712"/>
    <lineage>
        <taxon>Eukaryota</taxon>
        <taxon>Fungi</taxon>
        <taxon>Dikarya</taxon>
        <taxon>Ascomycota</taxon>
        <taxon>Pezizomycotina</taxon>
        <taxon>Dothideomycetes</taxon>
        <taxon>Pleosporomycetidae</taxon>
        <taxon>Pleosporales</taxon>
        <taxon>Pleosporineae</taxon>
        <taxon>Pleosporaceae</taxon>
        <taxon>Pyrenophora</taxon>
    </lineage>
</organism>
<keyword evidence="1" id="KW-0812">Transmembrane</keyword>
<dbReference type="PANTHER" id="PTHR35041:SF3">
    <property type="entry name" value="FORMYLMETHIONINE DEFORMYLASE-LIKE PROTEIN"/>
    <property type="match status" value="1"/>
</dbReference>
<keyword evidence="3" id="KW-1185">Reference proteome</keyword>
<gene>
    <name evidence="2" type="ORF">GMOD_00007715</name>
</gene>
<feature type="transmembrane region" description="Helical" evidence="1">
    <location>
        <begin position="381"/>
        <end position="405"/>
    </location>
</feature>
<evidence type="ECO:0000313" key="3">
    <source>
        <dbReference type="Proteomes" id="UP000265663"/>
    </source>
</evidence>
<dbReference type="EMBL" id="KE747833">
    <property type="protein sequence ID" value="RMZ72697.1"/>
    <property type="molecule type" value="Genomic_DNA"/>
</dbReference>
<proteinExistence type="predicted"/>
<keyword evidence="1" id="KW-0472">Membrane</keyword>
<dbReference type="AlphaFoldDB" id="A0A3M7MDZ5"/>
<reference evidence="2 3" key="1">
    <citation type="journal article" date="2014" name="PLoS ONE">
        <title>De novo Genome Assembly of the Fungal Plant Pathogen Pyrenophora semeniperda.</title>
        <authorList>
            <person name="Soliai M.M."/>
            <person name="Meyer S.E."/>
            <person name="Udall J.A."/>
            <person name="Elzinga D.E."/>
            <person name="Hermansen R.A."/>
            <person name="Bodily P.M."/>
            <person name="Hart A.A."/>
            <person name="Coleman C.E."/>
        </authorList>
    </citation>
    <scope>NUCLEOTIDE SEQUENCE [LARGE SCALE GENOMIC DNA]</scope>
    <source>
        <strain evidence="2 3">CCB06</strain>
        <tissue evidence="2">Mycelium</tissue>
    </source>
</reference>
<evidence type="ECO:0000313" key="2">
    <source>
        <dbReference type="EMBL" id="RMZ72697.1"/>
    </source>
</evidence>
<dbReference type="Proteomes" id="UP000265663">
    <property type="component" value="Unassembled WGS sequence"/>
</dbReference>
<accession>A0A3M7MDZ5</accession>
<dbReference type="OrthoDB" id="5340195at2759"/>
<evidence type="ECO:0000256" key="1">
    <source>
        <dbReference type="SAM" id="Phobius"/>
    </source>
</evidence>
<keyword evidence="1" id="KW-1133">Transmembrane helix</keyword>
<name>A0A3M7MDZ5_9PLEO</name>